<name>A0AAC9IYI2_VIRHA</name>
<evidence type="ECO:0000313" key="2">
    <source>
        <dbReference type="EMBL" id="APC47382.1"/>
    </source>
</evidence>
<evidence type="ECO:0000313" key="3">
    <source>
        <dbReference type="Proteomes" id="UP000182945"/>
    </source>
</evidence>
<sequence length="282" mass="33496">MEKIKKVWLDYFLSEKQTTGWWQKKRSLCKERNAEIVRLHGDGRLYREFSSDNQRIYHYLIHLSYLIKQDEFFYLEEELIPYEFRYDGGAVTNHYPIQYEQPDKPSILPEEIRGDDALLERFSYDRNEAVRYAERWWNSYNPAYKKFDVDCTNYVSQCLYAGGAPMRGAPSREKGWWYQNDNWSFSWAVAHSLRWYLSGSTQGLQGTELDNASELLPGDIICYDFEGDGSWNHNTIVVTKDAYGMPLVNAHTNNSRNRYWSYEDSAAWTPDIKYKFFRIGDK</sequence>
<gene>
    <name evidence="2" type="ORF">BME96_04015</name>
</gene>
<dbReference type="PANTHER" id="PTHR40032">
    <property type="entry name" value="EXPORTED PROTEIN-RELATED"/>
    <property type="match status" value="1"/>
</dbReference>
<dbReference type="AlphaFoldDB" id="A0AAC9IYI2"/>
<dbReference type="Proteomes" id="UP000182945">
    <property type="component" value="Chromosome"/>
</dbReference>
<evidence type="ECO:0000259" key="1">
    <source>
        <dbReference type="Pfam" id="PF12671"/>
    </source>
</evidence>
<dbReference type="Pfam" id="PF12671">
    <property type="entry name" value="Amidase_6"/>
    <property type="match status" value="1"/>
</dbReference>
<dbReference type="EMBL" id="CP017962">
    <property type="protein sequence ID" value="APC47382.1"/>
    <property type="molecule type" value="Genomic_DNA"/>
</dbReference>
<dbReference type="InterPro" id="IPR024301">
    <property type="entry name" value="Amidase_6"/>
</dbReference>
<organism evidence="2 3">
    <name type="scientific">Virgibacillus halodenitrificans</name>
    <name type="common">Bacillus halodenitrificans</name>
    <dbReference type="NCBI Taxonomy" id="1482"/>
    <lineage>
        <taxon>Bacteria</taxon>
        <taxon>Bacillati</taxon>
        <taxon>Bacillota</taxon>
        <taxon>Bacilli</taxon>
        <taxon>Bacillales</taxon>
        <taxon>Bacillaceae</taxon>
        <taxon>Virgibacillus</taxon>
    </lineage>
</organism>
<protein>
    <recommendedName>
        <fullName evidence="1">Putative amidase domain-containing protein</fullName>
    </recommendedName>
</protein>
<reference evidence="2 3" key="1">
    <citation type="submission" date="2016-11" db="EMBL/GenBank/DDBJ databases">
        <title>Complete genome sequencing of Virgibacillus halodenitrificans PDB-F2.</title>
        <authorList>
            <person name="Sun Z."/>
            <person name="Zhou Y."/>
            <person name="Li H."/>
        </authorList>
    </citation>
    <scope>NUCLEOTIDE SEQUENCE [LARGE SCALE GENOMIC DNA]</scope>
    <source>
        <strain evidence="2 3">PDB-F2</strain>
    </source>
</reference>
<dbReference type="RefSeq" id="WP_019377114.1">
    <property type="nucleotide sequence ID" value="NZ_CP017962.1"/>
</dbReference>
<feature type="domain" description="Putative amidase" evidence="1">
    <location>
        <begin position="123"/>
        <end position="275"/>
    </location>
</feature>
<dbReference type="KEGG" id="vhl:BME96_04015"/>
<dbReference type="PANTHER" id="PTHR40032:SF1">
    <property type="entry name" value="EXPORTED PROTEIN"/>
    <property type="match status" value="1"/>
</dbReference>
<proteinExistence type="predicted"/>
<dbReference type="GeneID" id="71513550"/>
<accession>A0AAC9IYI2</accession>